<sequence>MREDFRRTLVFHGVVKEAEAFEADLPSGRSCTRRPGVVPAGDLGKLAVQEHKPGHRRRVLSSKSANGIGTDGTAVEKGFLGSVKVLARAG</sequence>
<proteinExistence type="predicted"/>
<accession>A0AB39XVT8</accession>
<protein>
    <submittedName>
        <fullName evidence="1">Uncharacterized protein</fullName>
    </submittedName>
</protein>
<dbReference type="RefSeq" id="WP_369776620.1">
    <property type="nucleotide sequence ID" value="NZ_CP165727.1"/>
</dbReference>
<name>A0AB39XVT8_9ACTN</name>
<dbReference type="AlphaFoldDB" id="A0AB39XVT8"/>
<reference evidence="1" key="1">
    <citation type="submission" date="2024-08" db="EMBL/GenBank/DDBJ databases">
        <authorList>
            <person name="Yu S.T."/>
        </authorList>
    </citation>
    <scope>NUCLEOTIDE SEQUENCE</scope>
    <source>
        <strain evidence="1">R33</strain>
    </source>
</reference>
<gene>
    <name evidence="1" type="ORF">AB5J51_02460</name>
</gene>
<organism evidence="1">
    <name type="scientific">Streptomyces sp. R33</name>
    <dbReference type="NCBI Taxonomy" id="3238629"/>
    <lineage>
        <taxon>Bacteria</taxon>
        <taxon>Bacillati</taxon>
        <taxon>Actinomycetota</taxon>
        <taxon>Actinomycetes</taxon>
        <taxon>Kitasatosporales</taxon>
        <taxon>Streptomycetaceae</taxon>
        <taxon>Streptomyces</taxon>
    </lineage>
</organism>
<evidence type="ECO:0000313" key="1">
    <source>
        <dbReference type="EMBL" id="XDV61878.1"/>
    </source>
</evidence>
<dbReference type="EMBL" id="CP165727">
    <property type="protein sequence ID" value="XDV61878.1"/>
    <property type="molecule type" value="Genomic_DNA"/>
</dbReference>